<keyword evidence="2" id="KW-1133">Transmembrane helix</keyword>
<dbReference type="OrthoDB" id="5448848at2"/>
<keyword evidence="2" id="KW-0472">Membrane</keyword>
<dbReference type="STRING" id="580166.AUP43_07520"/>
<name>A0A154W735_9PROT</name>
<dbReference type="AlphaFoldDB" id="A0A154W735"/>
<proteinExistence type="predicted"/>
<feature type="compositionally biased region" description="Polar residues" evidence="1">
    <location>
        <begin position="449"/>
        <end position="459"/>
    </location>
</feature>
<dbReference type="InterPro" id="IPR047774">
    <property type="entry name" value="SrfA-like"/>
</dbReference>
<sequence>MPIGFAGPLLRSSGMDEYRPLGALGQPAYLSHRKLVAALTPRLGPAAAHYLARPEIDEANRQVHWHAEIDGPVRRWADLPEAEQARFAPKVVEIRDGLLRFVAELEAREGVTRAESGFAHLVRQAVRSPGGETLYLVGDTPVLTLWGFEGGSAPFDTLSFNPVGVRAPAMAQAAATAAAPVAAVAAAGRPWWHWLLLALLALLLLGLLFWLLRGCEMVGDGRPAEERPVDTAPDPTLPPGSTGPDAILLPRGDGTVEGVIAVPEGTVPDAGAVPPGAPPGAETPPPEPPAAEPPASEPPASEPPGPEQTPPEPPASELPPSEPPPSEPPPQDQPLDLPPPDSPAAGQGSVGFLQGEWKSDGGLVDQSSGRPLDQRYRFDDQGQGQAVIRRADGSECQAPATASRTADGGLRIAEQGPLSCPDGSSYAPSVTECRPGADGRTSCVGVNPDGSTYNVGISR</sequence>
<protein>
    <submittedName>
        <fullName evidence="3">Uncharacterized protein</fullName>
    </submittedName>
</protein>
<dbReference type="RefSeq" id="WP_067554980.1">
    <property type="nucleotide sequence ID" value="NZ_LPXN01000099.1"/>
</dbReference>
<organism evidence="3 4">
    <name type="scientific">Oceanibaculum pacificum</name>
    <dbReference type="NCBI Taxonomy" id="580166"/>
    <lineage>
        <taxon>Bacteria</taxon>
        <taxon>Pseudomonadati</taxon>
        <taxon>Pseudomonadota</taxon>
        <taxon>Alphaproteobacteria</taxon>
        <taxon>Rhodospirillales</taxon>
        <taxon>Oceanibaculaceae</taxon>
        <taxon>Oceanibaculum</taxon>
    </lineage>
</organism>
<evidence type="ECO:0000256" key="2">
    <source>
        <dbReference type="SAM" id="Phobius"/>
    </source>
</evidence>
<reference evidence="3 4" key="1">
    <citation type="submission" date="2015-12" db="EMBL/GenBank/DDBJ databases">
        <title>Genome sequence of Oceanibaculum pacificum MCCC 1A02656.</title>
        <authorList>
            <person name="Lu L."/>
            <person name="Lai Q."/>
            <person name="Shao Z."/>
            <person name="Qian P."/>
        </authorList>
    </citation>
    <scope>NUCLEOTIDE SEQUENCE [LARGE SCALE GENOMIC DNA]</scope>
    <source>
        <strain evidence="3 4">MCCC 1A02656</strain>
    </source>
</reference>
<gene>
    <name evidence="3" type="ORF">AUP43_07520</name>
</gene>
<feature type="region of interest" description="Disordered" evidence="1">
    <location>
        <begin position="222"/>
        <end position="246"/>
    </location>
</feature>
<dbReference type="NCBIfam" id="NF040486">
    <property type="entry name" value="SrfA_fam"/>
    <property type="match status" value="1"/>
</dbReference>
<dbReference type="Proteomes" id="UP000076400">
    <property type="component" value="Unassembled WGS sequence"/>
</dbReference>
<evidence type="ECO:0000256" key="1">
    <source>
        <dbReference type="SAM" id="MobiDB-lite"/>
    </source>
</evidence>
<accession>A0A154W735</accession>
<dbReference type="EMBL" id="LPXN01000099">
    <property type="protein sequence ID" value="KZD09309.1"/>
    <property type="molecule type" value="Genomic_DNA"/>
</dbReference>
<comment type="caution">
    <text evidence="3">The sequence shown here is derived from an EMBL/GenBank/DDBJ whole genome shotgun (WGS) entry which is preliminary data.</text>
</comment>
<keyword evidence="2" id="KW-0812">Transmembrane</keyword>
<feature type="region of interest" description="Disordered" evidence="1">
    <location>
        <begin position="265"/>
        <end position="459"/>
    </location>
</feature>
<feature type="compositionally biased region" description="Pro residues" evidence="1">
    <location>
        <begin position="275"/>
        <end position="342"/>
    </location>
</feature>
<feature type="transmembrane region" description="Helical" evidence="2">
    <location>
        <begin position="191"/>
        <end position="212"/>
    </location>
</feature>
<keyword evidence="4" id="KW-1185">Reference proteome</keyword>
<evidence type="ECO:0000313" key="3">
    <source>
        <dbReference type="EMBL" id="KZD09309.1"/>
    </source>
</evidence>
<evidence type="ECO:0000313" key="4">
    <source>
        <dbReference type="Proteomes" id="UP000076400"/>
    </source>
</evidence>